<keyword evidence="2" id="KW-1185">Reference proteome</keyword>
<accession>A0ACB9BA53</accession>
<evidence type="ECO:0000313" key="1">
    <source>
        <dbReference type="EMBL" id="KAI3719282.1"/>
    </source>
</evidence>
<gene>
    <name evidence="1" type="ORF">L6452_20177</name>
</gene>
<reference evidence="1 2" key="2">
    <citation type="journal article" date="2022" name="Mol. Ecol. Resour.">
        <title>The genomes of chicory, endive, great burdock and yacon provide insights into Asteraceae paleo-polyploidization history and plant inulin production.</title>
        <authorList>
            <person name="Fan W."/>
            <person name="Wang S."/>
            <person name="Wang H."/>
            <person name="Wang A."/>
            <person name="Jiang F."/>
            <person name="Liu H."/>
            <person name="Zhao H."/>
            <person name="Xu D."/>
            <person name="Zhang Y."/>
        </authorList>
    </citation>
    <scope>NUCLEOTIDE SEQUENCE [LARGE SCALE GENOMIC DNA]</scope>
    <source>
        <strain evidence="2">cv. Niubang</strain>
    </source>
</reference>
<dbReference type="EMBL" id="CM042052">
    <property type="protein sequence ID" value="KAI3719282.1"/>
    <property type="molecule type" value="Genomic_DNA"/>
</dbReference>
<sequence>MAPDRSWISVAYRLSIEYRQGVEEFVGVAKNHIDYRGLSRCPCKKCGNAKFQTLDVIRRHLFVNGIQLTYQVWHYHGESLPSLQEVIPNHATDEMADVLVDLCRR</sequence>
<dbReference type="Proteomes" id="UP001055879">
    <property type="component" value="Linkage Group LG06"/>
</dbReference>
<proteinExistence type="predicted"/>
<evidence type="ECO:0000313" key="2">
    <source>
        <dbReference type="Proteomes" id="UP001055879"/>
    </source>
</evidence>
<name>A0ACB9BA53_ARCLA</name>
<reference evidence="2" key="1">
    <citation type="journal article" date="2022" name="Mol. Ecol. Resour.">
        <title>The genomes of chicory, endive, great burdock and yacon provide insights into Asteraceae palaeo-polyploidization history and plant inulin production.</title>
        <authorList>
            <person name="Fan W."/>
            <person name="Wang S."/>
            <person name="Wang H."/>
            <person name="Wang A."/>
            <person name="Jiang F."/>
            <person name="Liu H."/>
            <person name="Zhao H."/>
            <person name="Xu D."/>
            <person name="Zhang Y."/>
        </authorList>
    </citation>
    <scope>NUCLEOTIDE SEQUENCE [LARGE SCALE GENOMIC DNA]</scope>
    <source>
        <strain evidence="2">cv. Niubang</strain>
    </source>
</reference>
<organism evidence="1 2">
    <name type="scientific">Arctium lappa</name>
    <name type="common">Greater burdock</name>
    <name type="synonym">Lappa major</name>
    <dbReference type="NCBI Taxonomy" id="4217"/>
    <lineage>
        <taxon>Eukaryota</taxon>
        <taxon>Viridiplantae</taxon>
        <taxon>Streptophyta</taxon>
        <taxon>Embryophyta</taxon>
        <taxon>Tracheophyta</taxon>
        <taxon>Spermatophyta</taxon>
        <taxon>Magnoliopsida</taxon>
        <taxon>eudicotyledons</taxon>
        <taxon>Gunneridae</taxon>
        <taxon>Pentapetalae</taxon>
        <taxon>asterids</taxon>
        <taxon>campanulids</taxon>
        <taxon>Asterales</taxon>
        <taxon>Asteraceae</taxon>
        <taxon>Carduoideae</taxon>
        <taxon>Cardueae</taxon>
        <taxon>Arctiinae</taxon>
        <taxon>Arctium</taxon>
    </lineage>
</organism>
<comment type="caution">
    <text evidence="1">The sequence shown here is derived from an EMBL/GenBank/DDBJ whole genome shotgun (WGS) entry which is preliminary data.</text>
</comment>
<protein>
    <submittedName>
        <fullName evidence="1">Uncharacterized protein</fullName>
    </submittedName>
</protein>